<dbReference type="Proteomes" id="UP001151582">
    <property type="component" value="Unassembled WGS sequence"/>
</dbReference>
<name>A0A9W8AZT7_9FUNG</name>
<protein>
    <submittedName>
        <fullName evidence="1">Uncharacterized protein</fullName>
    </submittedName>
</protein>
<feature type="non-terminal residue" evidence="1">
    <location>
        <position position="1"/>
    </location>
</feature>
<dbReference type="AlphaFoldDB" id="A0A9W8AZT7"/>
<dbReference type="EMBL" id="JANBQB010000433">
    <property type="protein sequence ID" value="KAJ1976414.1"/>
    <property type="molecule type" value="Genomic_DNA"/>
</dbReference>
<reference evidence="1" key="1">
    <citation type="submission" date="2022-07" db="EMBL/GenBank/DDBJ databases">
        <title>Phylogenomic reconstructions and comparative analyses of Kickxellomycotina fungi.</title>
        <authorList>
            <person name="Reynolds N.K."/>
            <person name="Stajich J.E."/>
            <person name="Barry K."/>
            <person name="Grigoriev I.V."/>
            <person name="Crous P."/>
            <person name="Smith M.E."/>
        </authorList>
    </citation>
    <scope>NUCLEOTIDE SEQUENCE</scope>
    <source>
        <strain evidence="1">RSA 567</strain>
    </source>
</reference>
<comment type="caution">
    <text evidence="1">The sequence shown here is derived from an EMBL/GenBank/DDBJ whole genome shotgun (WGS) entry which is preliminary data.</text>
</comment>
<sequence>MITSLDIPPDTKALVESAHADLMGLARMLETWIDLATKLVNVAKEFHDSTSNVVTHVLEADLSSMFPHNEPDEPHGQSIQAMDFVTSMTTLKTDFHSVTSDIKHNIIQPMQKFKSLVDLLP</sequence>
<accession>A0A9W8AZT7</accession>
<proteinExistence type="predicted"/>
<organism evidence="1 2">
    <name type="scientific">Dimargaris verticillata</name>
    <dbReference type="NCBI Taxonomy" id="2761393"/>
    <lineage>
        <taxon>Eukaryota</taxon>
        <taxon>Fungi</taxon>
        <taxon>Fungi incertae sedis</taxon>
        <taxon>Zoopagomycota</taxon>
        <taxon>Kickxellomycotina</taxon>
        <taxon>Dimargaritomycetes</taxon>
        <taxon>Dimargaritales</taxon>
        <taxon>Dimargaritaceae</taxon>
        <taxon>Dimargaris</taxon>
    </lineage>
</organism>
<evidence type="ECO:0000313" key="2">
    <source>
        <dbReference type="Proteomes" id="UP001151582"/>
    </source>
</evidence>
<evidence type="ECO:0000313" key="1">
    <source>
        <dbReference type="EMBL" id="KAJ1976414.1"/>
    </source>
</evidence>
<keyword evidence="2" id="KW-1185">Reference proteome</keyword>
<gene>
    <name evidence="1" type="ORF">H4R34_003983</name>
</gene>